<dbReference type="SUPFAM" id="SSF159234">
    <property type="entry name" value="FomD-like"/>
    <property type="match status" value="1"/>
</dbReference>
<dbReference type="InterPro" id="IPR035930">
    <property type="entry name" value="FomD-like_sf"/>
</dbReference>
<dbReference type="PANTHER" id="PTHR39159">
    <property type="match status" value="1"/>
</dbReference>
<keyword evidence="1" id="KW-0378">Hydrolase</keyword>
<proteinExistence type="predicted"/>
<dbReference type="Proteomes" id="UP000269097">
    <property type="component" value="Chromosome"/>
</dbReference>
<dbReference type="AlphaFoldDB" id="A0A3G3K449"/>
<feature type="domain" description="DUF402" evidence="2">
    <location>
        <begin position="49"/>
        <end position="165"/>
    </location>
</feature>
<evidence type="ECO:0000256" key="1">
    <source>
        <dbReference type="ARBA" id="ARBA00022801"/>
    </source>
</evidence>
<dbReference type="InterPro" id="IPR050212">
    <property type="entry name" value="Ntdp-like"/>
</dbReference>
<gene>
    <name evidence="3" type="ORF">EAV92_23780</name>
</gene>
<keyword evidence="4" id="KW-1185">Reference proteome</keyword>
<name>A0A3G3K449_9BACL</name>
<evidence type="ECO:0000313" key="4">
    <source>
        <dbReference type="Proteomes" id="UP000269097"/>
    </source>
</evidence>
<reference evidence="3 4" key="1">
    <citation type="submission" date="2018-10" db="EMBL/GenBank/DDBJ databases">
        <title>Genome Sequence of Cohnella sp.</title>
        <authorList>
            <person name="Srinivasan S."/>
            <person name="Kim M.K."/>
        </authorList>
    </citation>
    <scope>NUCLEOTIDE SEQUENCE [LARGE SCALE GENOMIC DNA]</scope>
    <source>
        <strain evidence="3 4">18JY8-7</strain>
    </source>
</reference>
<sequence length="193" mass="23084">MAESERISTTYRRGIIKSFKHDGSLHRMWLENWIVPAELLQPEHAEAGVQVLLNERTLIREADGKEWISRVPAAAFFLPGEWFNVVALLEDRGIRYYCNVASPFYQYHDVWTYIDYDLDIVKLPDGTVMELDRDEFNRHRLEYRYDAEVLARIDDGLARLKERLECRSVPFGDEQVRRYYEEWKKTQRRPDRP</sequence>
<dbReference type="KEGG" id="coh:EAV92_23780"/>
<dbReference type="Pfam" id="PF04167">
    <property type="entry name" value="DUF402"/>
    <property type="match status" value="1"/>
</dbReference>
<dbReference type="PANTHER" id="PTHR39159:SF1">
    <property type="entry name" value="UPF0374 PROTEIN YGAC"/>
    <property type="match status" value="1"/>
</dbReference>
<dbReference type="GO" id="GO:0016787">
    <property type="term" value="F:hydrolase activity"/>
    <property type="evidence" value="ECO:0007669"/>
    <property type="project" value="UniProtKB-KW"/>
</dbReference>
<accession>A0A3G3K449</accession>
<dbReference type="InterPro" id="IPR007295">
    <property type="entry name" value="DUF402"/>
</dbReference>
<dbReference type="EMBL" id="CP033433">
    <property type="protein sequence ID" value="AYQ75294.1"/>
    <property type="molecule type" value="Genomic_DNA"/>
</dbReference>
<protein>
    <submittedName>
        <fullName evidence="3">DUF402 domain-containing protein</fullName>
    </submittedName>
</protein>
<evidence type="ECO:0000313" key="3">
    <source>
        <dbReference type="EMBL" id="AYQ75294.1"/>
    </source>
</evidence>
<dbReference type="RefSeq" id="WP_123043375.1">
    <property type="nucleotide sequence ID" value="NZ_CP033433.1"/>
</dbReference>
<dbReference type="Gene3D" id="2.40.380.10">
    <property type="entry name" value="FomD-like"/>
    <property type="match status" value="1"/>
</dbReference>
<organism evidence="3 4">
    <name type="scientific">Cohnella candidum</name>
    <dbReference type="NCBI Taxonomy" id="2674991"/>
    <lineage>
        <taxon>Bacteria</taxon>
        <taxon>Bacillati</taxon>
        <taxon>Bacillota</taxon>
        <taxon>Bacilli</taxon>
        <taxon>Bacillales</taxon>
        <taxon>Paenibacillaceae</taxon>
        <taxon>Cohnella</taxon>
    </lineage>
</organism>
<evidence type="ECO:0000259" key="2">
    <source>
        <dbReference type="Pfam" id="PF04167"/>
    </source>
</evidence>